<evidence type="ECO:0000313" key="3">
    <source>
        <dbReference type="Proteomes" id="UP000179807"/>
    </source>
</evidence>
<name>A0A1J4JRE2_9EUKA</name>
<sequence>METSLKQVIMNNGQLVTKIHLSISPKIMKITKKSQNNFSLQIGLYLLLVFLYLLVFLIFPYALQFVRYILHSSNNSQIGQKTASRRLKTQIYNKTSKNFEPDARKLYSDDSSENADFSQVCKPKFRGNLPPASSTNDVILLYATKFTPGLHLALRSYQASQCKARIIIFVSGQFKGSRKDMNFLNEINATIVDQCTEDPSISSAPVPHMLRFKCELEWLNENIDSGIDRVLHTDSYDIFFQSDPFIPEMIQNDSLTFVVEPHFIRGCGWNLNWFTSCYGETITPSFIDNFIVCSGTIAGSAKHYQTLLKLMLEQPQWKTCYTHSRDQPILNYLIWSGKVDERGIKYRFSGCDGGFATLQWCILNYEVKYNKMGQVVLPSGIVPAYIHQYPRHESLKNHLYQACGIH</sequence>
<accession>A0A1J4JRE2</accession>
<dbReference type="VEuPathDB" id="TrichDB:TRFO_07495"/>
<organism evidence="2 3">
    <name type="scientific">Tritrichomonas foetus</name>
    <dbReference type="NCBI Taxonomy" id="1144522"/>
    <lineage>
        <taxon>Eukaryota</taxon>
        <taxon>Metamonada</taxon>
        <taxon>Parabasalia</taxon>
        <taxon>Tritrichomonadida</taxon>
        <taxon>Tritrichomonadidae</taxon>
        <taxon>Tritrichomonas</taxon>
    </lineage>
</organism>
<keyword evidence="1" id="KW-1133">Transmembrane helix</keyword>
<evidence type="ECO:0000256" key="1">
    <source>
        <dbReference type="SAM" id="Phobius"/>
    </source>
</evidence>
<dbReference type="SUPFAM" id="SSF53448">
    <property type="entry name" value="Nucleotide-diphospho-sugar transferases"/>
    <property type="match status" value="1"/>
</dbReference>
<dbReference type="Proteomes" id="UP000179807">
    <property type="component" value="Unassembled WGS sequence"/>
</dbReference>
<evidence type="ECO:0000313" key="2">
    <source>
        <dbReference type="EMBL" id="OHT01595.1"/>
    </source>
</evidence>
<evidence type="ECO:0008006" key="4">
    <source>
        <dbReference type="Google" id="ProtNLM"/>
    </source>
</evidence>
<dbReference type="InterPro" id="IPR029044">
    <property type="entry name" value="Nucleotide-diphossugar_trans"/>
</dbReference>
<keyword evidence="1" id="KW-0472">Membrane</keyword>
<gene>
    <name evidence="2" type="ORF">TRFO_07495</name>
</gene>
<keyword evidence="1" id="KW-0812">Transmembrane</keyword>
<dbReference type="AlphaFoldDB" id="A0A1J4JRE2"/>
<dbReference type="GeneID" id="94828415"/>
<keyword evidence="3" id="KW-1185">Reference proteome</keyword>
<feature type="transmembrane region" description="Helical" evidence="1">
    <location>
        <begin position="42"/>
        <end position="63"/>
    </location>
</feature>
<dbReference type="RefSeq" id="XP_068354731.1">
    <property type="nucleotide sequence ID" value="XM_068493711.1"/>
</dbReference>
<protein>
    <recommendedName>
        <fullName evidence="4">Nucleotide-diphospho-sugar transferase domain-containing protein</fullName>
    </recommendedName>
</protein>
<dbReference type="EMBL" id="MLAK01000904">
    <property type="protein sequence ID" value="OHT01595.1"/>
    <property type="molecule type" value="Genomic_DNA"/>
</dbReference>
<proteinExistence type="predicted"/>
<comment type="caution">
    <text evidence="2">The sequence shown here is derived from an EMBL/GenBank/DDBJ whole genome shotgun (WGS) entry which is preliminary data.</text>
</comment>
<reference evidence="2" key="1">
    <citation type="submission" date="2016-10" db="EMBL/GenBank/DDBJ databases">
        <authorList>
            <person name="Benchimol M."/>
            <person name="Almeida L.G."/>
            <person name="Vasconcelos A.T."/>
            <person name="Perreira-Neves A."/>
            <person name="Rosa I.A."/>
            <person name="Tasca T."/>
            <person name="Bogo M.R."/>
            <person name="de Souza W."/>
        </authorList>
    </citation>
    <scope>NUCLEOTIDE SEQUENCE [LARGE SCALE GENOMIC DNA]</scope>
    <source>
        <strain evidence="2">K</strain>
    </source>
</reference>